<feature type="transmembrane region" description="Helical" evidence="1">
    <location>
        <begin position="108"/>
        <end position="127"/>
    </location>
</feature>
<feature type="non-terminal residue" evidence="2">
    <location>
        <position position="129"/>
    </location>
</feature>
<protein>
    <submittedName>
        <fullName evidence="2">Uncharacterized protein</fullName>
    </submittedName>
</protein>
<keyword evidence="1" id="KW-0812">Transmembrane</keyword>
<keyword evidence="1" id="KW-1133">Transmembrane helix</keyword>
<evidence type="ECO:0000313" key="2">
    <source>
        <dbReference type="EMBL" id="SVD28960.1"/>
    </source>
</evidence>
<name>A0A382U3U6_9ZZZZ</name>
<accession>A0A382U3U6</accession>
<proteinExistence type="predicted"/>
<gene>
    <name evidence="2" type="ORF">METZ01_LOCUS381814</name>
</gene>
<sequence length="129" mass="14414">MVLHGREAKISGSWDYVLTHDDEYVAWVMADGASEIPSSDANPFYLQYRGVQNPILYYPTVVLFGRLARLLGDRAIGLLPLWKIGMPFVCWLTLWWCLTHFWGANQRAAACASLAVLSATLLLHGGAQF</sequence>
<organism evidence="2">
    <name type="scientific">marine metagenome</name>
    <dbReference type="NCBI Taxonomy" id="408172"/>
    <lineage>
        <taxon>unclassified sequences</taxon>
        <taxon>metagenomes</taxon>
        <taxon>ecological metagenomes</taxon>
    </lineage>
</organism>
<dbReference type="EMBL" id="UINC01141303">
    <property type="protein sequence ID" value="SVD28960.1"/>
    <property type="molecule type" value="Genomic_DNA"/>
</dbReference>
<reference evidence="2" key="1">
    <citation type="submission" date="2018-05" db="EMBL/GenBank/DDBJ databases">
        <authorList>
            <person name="Lanie J.A."/>
            <person name="Ng W.-L."/>
            <person name="Kazmierczak K.M."/>
            <person name="Andrzejewski T.M."/>
            <person name="Davidsen T.M."/>
            <person name="Wayne K.J."/>
            <person name="Tettelin H."/>
            <person name="Glass J.I."/>
            <person name="Rusch D."/>
            <person name="Podicherti R."/>
            <person name="Tsui H.-C.T."/>
            <person name="Winkler M.E."/>
        </authorList>
    </citation>
    <scope>NUCLEOTIDE SEQUENCE</scope>
</reference>
<feature type="transmembrane region" description="Helical" evidence="1">
    <location>
        <begin position="84"/>
        <end position="102"/>
    </location>
</feature>
<keyword evidence="1" id="KW-0472">Membrane</keyword>
<dbReference type="AlphaFoldDB" id="A0A382U3U6"/>
<evidence type="ECO:0000256" key="1">
    <source>
        <dbReference type="SAM" id="Phobius"/>
    </source>
</evidence>